<accession>A0A067EBU5</accession>
<dbReference type="Pfam" id="PF00023">
    <property type="entry name" value="Ank"/>
    <property type="match status" value="1"/>
</dbReference>
<dbReference type="AlphaFoldDB" id="A0A067EBU5"/>
<protein>
    <submittedName>
        <fullName evidence="4">Uncharacterized protein</fullName>
    </submittedName>
</protein>
<evidence type="ECO:0000256" key="3">
    <source>
        <dbReference type="SAM" id="Phobius"/>
    </source>
</evidence>
<organism evidence="4 5">
    <name type="scientific">Citrus sinensis</name>
    <name type="common">Sweet orange</name>
    <name type="synonym">Citrus aurantium var. sinensis</name>
    <dbReference type="NCBI Taxonomy" id="2711"/>
    <lineage>
        <taxon>Eukaryota</taxon>
        <taxon>Viridiplantae</taxon>
        <taxon>Streptophyta</taxon>
        <taxon>Embryophyta</taxon>
        <taxon>Tracheophyta</taxon>
        <taxon>Spermatophyta</taxon>
        <taxon>Magnoliopsida</taxon>
        <taxon>eudicotyledons</taxon>
        <taxon>Gunneridae</taxon>
        <taxon>Pentapetalae</taxon>
        <taxon>rosids</taxon>
        <taxon>malvids</taxon>
        <taxon>Sapindales</taxon>
        <taxon>Rutaceae</taxon>
        <taxon>Aurantioideae</taxon>
        <taxon>Citrus</taxon>
    </lineage>
</organism>
<dbReference type="InterPro" id="IPR036770">
    <property type="entry name" value="Ankyrin_rpt-contain_sf"/>
</dbReference>
<evidence type="ECO:0000256" key="2">
    <source>
        <dbReference type="ARBA" id="ARBA00023043"/>
    </source>
</evidence>
<dbReference type="SUPFAM" id="SSF48403">
    <property type="entry name" value="Ankyrin repeat"/>
    <property type="match status" value="1"/>
</dbReference>
<dbReference type="STRING" id="2711.A0A067EBU5"/>
<dbReference type="Proteomes" id="UP000027120">
    <property type="component" value="Unassembled WGS sequence"/>
</dbReference>
<evidence type="ECO:0000313" key="4">
    <source>
        <dbReference type="EMBL" id="KDO52548.1"/>
    </source>
</evidence>
<evidence type="ECO:0000313" key="5">
    <source>
        <dbReference type="Proteomes" id="UP000027120"/>
    </source>
</evidence>
<keyword evidence="2" id="KW-0040">ANK repeat</keyword>
<dbReference type="PANTHER" id="PTHR24186:SF38">
    <property type="entry name" value="ANKYRIN REPEAT FAMILY PROTEIN"/>
    <property type="match status" value="1"/>
</dbReference>
<dbReference type="SMART" id="SM00248">
    <property type="entry name" value="ANK"/>
    <property type="match status" value="5"/>
</dbReference>
<keyword evidence="5" id="KW-1185">Reference proteome</keyword>
<reference evidence="4 5" key="1">
    <citation type="submission" date="2014-04" db="EMBL/GenBank/DDBJ databases">
        <authorList>
            <consortium name="International Citrus Genome Consortium"/>
            <person name="Gmitter F."/>
            <person name="Chen C."/>
            <person name="Farmerie W."/>
            <person name="Harkins T."/>
            <person name="Desany B."/>
            <person name="Mohiuddin M."/>
            <person name="Kodira C."/>
            <person name="Borodovsky M."/>
            <person name="Lomsadze A."/>
            <person name="Burns P."/>
            <person name="Jenkins J."/>
            <person name="Prochnik S."/>
            <person name="Shu S."/>
            <person name="Chapman J."/>
            <person name="Pitluck S."/>
            <person name="Schmutz J."/>
            <person name="Rokhsar D."/>
        </authorList>
    </citation>
    <scope>NUCLEOTIDE SEQUENCE</scope>
</reference>
<keyword evidence="1" id="KW-0677">Repeat</keyword>
<dbReference type="SMR" id="A0A067EBU5"/>
<proteinExistence type="predicted"/>
<dbReference type="InterPro" id="IPR002110">
    <property type="entry name" value="Ankyrin_rpt"/>
</dbReference>
<keyword evidence="3" id="KW-0812">Transmembrane</keyword>
<evidence type="ECO:0000256" key="1">
    <source>
        <dbReference type="ARBA" id="ARBA00022737"/>
    </source>
</evidence>
<name>A0A067EBU5_CITSI</name>
<feature type="transmembrane region" description="Helical" evidence="3">
    <location>
        <begin position="327"/>
        <end position="350"/>
    </location>
</feature>
<sequence length="444" mass="49382">MFEEALRKDDHVDEVKLLLSKIPKLSDDVIRASSSSENNPLLTACEYGNHQVAKEIASRWPKLAMIKNQHGQTAVHTVAERGDVEMVQFLGKQNPESCLVEDNLSMIPLHRAAMNGQSVDVIRALVSICPESLEKLTSNQDTALHLAVKNSHLEAFQVLVKVSKIHNKEHVFNWKNEDGNTVLHLATFNKSIEIVKALALESSNSSSIMIRVNTLNKQGQTALEVCKANSEDSVFKEIGLILQEASARSPVQQSPQIAVGTTNIVSWNNLTRWPIETRNVLLMIVGTIAAVFFTVTCNLPAPFLKEYYLAGKTLHVKDVATGGLPTIFYLMLFNSAGFMTTMAAIVVLGWPLHFRTILLFLVTCVCIVYVIIVDELMPKLVVRLGKSSISSIALMWSLVLALIFFGISVLSLRKFTPSLCRFIQWLWAKRTIYQSNTGHQDLNA</sequence>
<gene>
    <name evidence="4" type="ORF">CISIN_1g013369mg</name>
</gene>
<dbReference type="PaxDb" id="2711-XP_006490191.1"/>
<dbReference type="EMBL" id="KK785031">
    <property type="protein sequence ID" value="KDO52548.1"/>
    <property type="molecule type" value="Genomic_DNA"/>
</dbReference>
<dbReference type="eggNOG" id="KOG0504">
    <property type="taxonomic scope" value="Eukaryota"/>
</dbReference>
<dbReference type="PANTHER" id="PTHR24186">
    <property type="entry name" value="PROTEIN PHOSPHATASE 1 REGULATORY SUBUNIT"/>
    <property type="match status" value="1"/>
</dbReference>
<feature type="transmembrane region" description="Helical" evidence="3">
    <location>
        <begin position="357"/>
        <end position="373"/>
    </location>
</feature>
<dbReference type="Pfam" id="PF12796">
    <property type="entry name" value="Ank_2"/>
    <property type="match status" value="2"/>
</dbReference>
<dbReference type="Gene3D" id="1.25.40.20">
    <property type="entry name" value="Ankyrin repeat-containing domain"/>
    <property type="match status" value="1"/>
</dbReference>
<feature type="transmembrane region" description="Helical" evidence="3">
    <location>
        <begin position="280"/>
        <end position="301"/>
    </location>
</feature>
<feature type="transmembrane region" description="Helical" evidence="3">
    <location>
        <begin position="393"/>
        <end position="412"/>
    </location>
</feature>
<keyword evidence="3" id="KW-1133">Transmembrane helix</keyword>
<keyword evidence="3" id="KW-0472">Membrane</keyword>